<keyword evidence="3" id="KW-0256">Endoplasmic reticulum</keyword>
<dbReference type="Pfam" id="PF11779">
    <property type="entry name" value="SPT_ssu-like"/>
    <property type="match status" value="1"/>
</dbReference>
<evidence type="ECO:0000256" key="6">
    <source>
        <dbReference type="SAM" id="Phobius"/>
    </source>
</evidence>
<evidence type="ECO:0000313" key="12">
    <source>
        <dbReference type="Proteomes" id="UP000323011"/>
    </source>
</evidence>
<evidence type="ECO:0000256" key="4">
    <source>
        <dbReference type="ARBA" id="ARBA00022989"/>
    </source>
</evidence>
<dbReference type="EMBL" id="VLTO01000027">
    <property type="protein sequence ID" value="KAA0174002.1"/>
    <property type="molecule type" value="Genomic_DNA"/>
</dbReference>
<evidence type="ECO:0000256" key="5">
    <source>
        <dbReference type="ARBA" id="ARBA00023136"/>
    </source>
</evidence>
<evidence type="ECO:0000313" key="13">
    <source>
        <dbReference type="Proteomes" id="UP000324907"/>
    </source>
</evidence>
<evidence type="ECO:0000313" key="8">
    <source>
        <dbReference type="EMBL" id="KAA0149283.1"/>
    </source>
</evidence>
<dbReference type="EMBL" id="VLTN01000046">
    <property type="protein sequence ID" value="KAA0149075.1"/>
    <property type="molecule type" value="Genomic_DNA"/>
</dbReference>
<gene>
    <name evidence="10" type="ORF">FNF27_04563</name>
    <name evidence="9" type="ORF">FNF28_04450</name>
    <name evidence="7" type="ORF">FNF29_06163</name>
    <name evidence="8" type="ORF">FNF31_07243</name>
</gene>
<dbReference type="EMBL" id="VLTM01000138">
    <property type="protein sequence ID" value="KAA0149283.1"/>
    <property type="molecule type" value="Genomic_DNA"/>
</dbReference>
<evidence type="ECO:0000313" key="14">
    <source>
        <dbReference type="Proteomes" id="UP000325113"/>
    </source>
</evidence>
<evidence type="ECO:0000256" key="2">
    <source>
        <dbReference type="ARBA" id="ARBA00022692"/>
    </source>
</evidence>
<dbReference type="AlphaFoldDB" id="A0A5A8C891"/>
<dbReference type="Proteomes" id="UP000323011">
    <property type="component" value="Unassembled WGS sequence"/>
</dbReference>
<keyword evidence="2 6" id="KW-0812">Transmembrane</keyword>
<sequence>MVQTHSKPRTSPCKCASVAYTQYSVITGISMLDKSEAIIVNTFVVVMLLALMYYAAVFSPHFVRGIVNSAQA</sequence>
<dbReference type="Proteomes" id="UP000324907">
    <property type="component" value="Unassembled WGS sequence"/>
</dbReference>
<dbReference type="Proteomes" id="UP000322899">
    <property type="component" value="Unassembled WGS sequence"/>
</dbReference>
<evidence type="ECO:0000313" key="7">
    <source>
        <dbReference type="EMBL" id="KAA0149075.1"/>
    </source>
</evidence>
<evidence type="ECO:0000256" key="3">
    <source>
        <dbReference type="ARBA" id="ARBA00022824"/>
    </source>
</evidence>
<dbReference type="EMBL" id="VLTL01000072">
    <property type="protein sequence ID" value="KAA0163060.1"/>
    <property type="molecule type" value="Genomic_DNA"/>
</dbReference>
<dbReference type="Proteomes" id="UP000325113">
    <property type="component" value="Unassembled WGS sequence"/>
</dbReference>
<keyword evidence="4 6" id="KW-1133">Transmembrane helix</keyword>
<evidence type="ECO:0000313" key="10">
    <source>
        <dbReference type="EMBL" id="KAA0174002.1"/>
    </source>
</evidence>
<name>A0A5A8C891_CAFRO</name>
<reference evidence="11 12" key="1">
    <citation type="submission" date="2019-07" db="EMBL/GenBank/DDBJ databases">
        <title>Genomes of Cafeteria roenbergensis.</title>
        <authorList>
            <person name="Fischer M.G."/>
            <person name="Hackl T."/>
            <person name="Roman M."/>
        </authorList>
    </citation>
    <scope>NUCLEOTIDE SEQUENCE [LARGE SCALE GENOMIC DNA]</scope>
    <source>
        <strain evidence="7 12">BVI</strain>
        <strain evidence="8 14">Cflag</strain>
        <strain evidence="10 11">E4-10P</strain>
        <strain evidence="9 13">RCC970-E3</strain>
    </source>
</reference>
<evidence type="ECO:0000313" key="11">
    <source>
        <dbReference type="Proteomes" id="UP000322899"/>
    </source>
</evidence>
<evidence type="ECO:0000256" key="1">
    <source>
        <dbReference type="ARBA" id="ARBA00004477"/>
    </source>
</evidence>
<feature type="transmembrane region" description="Helical" evidence="6">
    <location>
        <begin position="38"/>
        <end position="56"/>
    </location>
</feature>
<dbReference type="GO" id="GO:0005789">
    <property type="term" value="C:endoplasmic reticulum membrane"/>
    <property type="evidence" value="ECO:0007669"/>
    <property type="project" value="UniProtKB-SubCell"/>
</dbReference>
<proteinExistence type="predicted"/>
<keyword evidence="12" id="KW-1185">Reference proteome</keyword>
<comment type="caution">
    <text evidence="7">The sequence shown here is derived from an EMBL/GenBank/DDBJ whole genome shotgun (WGS) entry which is preliminary data.</text>
</comment>
<protein>
    <submittedName>
        <fullName evidence="7">Uncharacterized protein</fullName>
    </submittedName>
</protein>
<accession>A0A5A8C891</accession>
<dbReference type="InterPro" id="IPR024512">
    <property type="entry name" value="Ser_palmitoyltrfase_ssu-like"/>
</dbReference>
<evidence type="ECO:0000313" key="9">
    <source>
        <dbReference type="EMBL" id="KAA0163060.1"/>
    </source>
</evidence>
<comment type="subcellular location">
    <subcellularLocation>
        <location evidence="1">Endoplasmic reticulum membrane</location>
        <topology evidence="1">Multi-pass membrane protein</topology>
    </subcellularLocation>
</comment>
<organism evidence="7 12">
    <name type="scientific">Cafeteria roenbergensis</name>
    <name type="common">Marine flagellate</name>
    <dbReference type="NCBI Taxonomy" id="33653"/>
    <lineage>
        <taxon>Eukaryota</taxon>
        <taxon>Sar</taxon>
        <taxon>Stramenopiles</taxon>
        <taxon>Bigyra</taxon>
        <taxon>Opalozoa</taxon>
        <taxon>Bicosoecida</taxon>
        <taxon>Cafeteriaceae</taxon>
        <taxon>Cafeteria</taxon>
    </lineage>
</organism>
<keyword evidence="5 6" id="KW-0472">Membrane</keyword>